<reference evidence="3 4" key="1">
    <citation type="submission" date="2020-12" db="EMBL/GenBank/DDBJ databases">
        <title>Microbacterium sp. HY060.</title>
        <authorList>
            <person name="Zhou J."/>
        </authorList>
    </citation>
    <scope>NUCLEOTIDE SEQUENCE [LARGE SCALE GENOMIC DNA]</scope>
    <source>
        <strain evidence="3 4">HY60</strain>
    </source>
</reference>
<keyword evidence="4" id="KW-1185">Reference proteome</keyword>
<dbReference type="Gene3D" id="3.20.20.100">
    <property type="entry name" value="NADP-dependent oxidoreductase domain"/>
    <property type="match status" value="1"/>
</dbReference>
<organism evidence="3 4">
    <name type="scientific">Paramicrobacterium chengjingii</name>
    <dbReference type="NCBI Taxonomy" id="2769067"/>
    <lineage>
        <taxon>Bacteria</taxon>
        <taxon>Bacillati</taxon>
        <taxon>Actinomycetota</taxon>
        <taxon>Actinomycetes</taxon>
        <taxon>Micrococcales</taxon>
        <taxon>Microbacteriaceae</taxon>
        <taxon>Paramicrobacterium</taxon>
    </lineage>
</organism>
<evidence type="ECO:0000313" key="4">
    <source>
        <dbReference type="Proteomes" id="UP000662814"/>
    </source>
</evidence>
<dbReference type="PANTHER" id="PTHR43625">
    <property type="entry name" value="AFLATOXIN B1 ALDEHYDE REDUCTASE"/>
    <property type="match status" value="1"/>
</dbReference>
<name>A0ABX6YEB1_9MICO</name>
<dbReference type="Proteomes" id="UP000662814">
    <property type="component" value="Chromosome"/>
</dbReference>
<dbReference type="PANTHER" id="PTHR43625:SF40">
    <property type="entry name" value="ALDO-KETO REDUCTASE YAKC [NADP(+)]"/>
    <property type="match status" value="1"/>
</dbReference>
<accession>A0ABX6YEB1</accession>
<dbReference type="Pfam" id="PF00248">
    <property type="entry name" value="Aldo_ket_red"/>
    <property type="match status" value="1"/>
</dbReference>
<feature type="domain" description="NADP-dependent oxidoreductase" evidence="2">
    <location>
        <begin position="24"/>
        <end position="298"/>
    </location>
</feature>
<dbReference type="CDD" id="cd19088">
    <property type="entry name" value="AKR_AKR13B1"/>
    <property type="match status" value="1"/>
</dbReference>
<evidence type="ECO:0000313" key="3">
    <source>
        <dbReference type="EMBL" id="QPZ37092.1"/>
    </source>
</evidence>
<evidence type="ECO:0000256" key="1">
    <source>
        <dbReference type="ARBA" id="ARBA00023002"/>
    </source>
</evidence>
<dbReference type="InterPro" id="IPR023210">
    <property type="entry name" value="NADP_OxRdtase_dom"/>
</dbReference>
<keyword evidence="1" id="KW-0560">Oxidoreductase</keyword>
<evidence type="ECO:0000259" key="2">
    <source>
        <dbReference type="Pfam" id="PF00248"/>
    </source>
</evidence>
<dbReference type="SUPFAM" id="SSF51430">
    <property type="entry name" value="NAD(P)-linked oxidoreductase"/>
    <property type="match status" value="1"/>
</dbReference>
<proteinExistence type="predicted"/>
<sequence length="325" mass="34495">MTGPHTEDTFTPTHLLGGTDRVSRLGYGAMQLAGRGVIGLPDDVLGAIDVLQSAAEQGVQFFDTANAYGPRTVNQLIGRALSPLPADVVIGNKVGAWRGPAGEWLTDSRPGTVRSQVEDALLDLRAETSVLTYLRLWGDSQAPGNSPSEDVPIEDSLGALIELRNEGKIRHIGLSGASPDMLARAQRLTPIAAVQNRFNLIDRSGVEVLAACGRDSIAFVPYFPLATGTLGDLPALTRPAQRLGVSVSAVALGWLLRRSPVIIPIPGTKSRGHLADNLRAIEVAPALTDEEVAVLTDVEDEESASLDTMSTQMIDALTRRRQASA</sequence>
<dbReference type="InterPro" id="IPR050791">
    <property type="entry name" value="Aldo-Keto_reductase"/>
</dbReference>
<dbReference type="InterPro" id="IPR036812">
    <property type="entry name" value="NAD(P)_OxRdtase_dom_sf"/>
</dbReference>
<dbReference type="EMBL" id="CP061169">
    <property type="protein sequence ID" value="QPZ37092.1"/>
    <property type="molecule type" value="Genomic_DNA"/>
</dbReference>
<gene>
    <name evidence="3" type="ORF">HCR76_09385</name>
</gene>
<dbReference type="RefSeq" id="WP_198248028.1">
    <property type="nucleotide sequence ID" value="NZ_CP061169.1"/>
</dbReference>
<protein>
    <submittedName>
        <fullName evidence="3">Aldo/keto reductase</fullName>
    </submittedName>
</protein>